<sequence length="396" mass="42948">MEQVCILGSTGSIGENTLEVIARNSEKYHIRSLVAGRNYQGMFRQVKQFMPDVAIMADPEAAKCLAQLVREEGYKTEVLSGTREVARAAAEGSTSIVVAAIVGAAGLLPTLAAVKSGKKVLLANKEALVMTGDLFMRSVEESGAVLLPVDSEHNAIFQCMPPDYRNGLRQVGVRRILLTASGGPFRNRSIETLATVTPEQACAHPNWAMGKKISVDSATMMNKGLEMIEACWLFNARPDQIETVVHPQSIIHSLVDYDDGSVLAQLSNPDMKTPIAQALAWPKRIPSGAKPLSLIEIARLDFQAPSFRRFPCLKLAQEAMSAGGTASAMLNAANEEAVDAFLRKQLRFDKIPEVIDATLQKLPVNRAGSVEDVLDADVQARSNAQQYIIRQDCCIA</sequence>
<dbReference type="SUPFAM" id="SSF51735">
    <property type="entry name" value="NAD(P)-binding Rossmann-fold domains"/>
    <property type="match status" value="1"/>
</dbReference>
<dbReference type="NCBIfam" id="NF009114">
    <property type="entry name" value="PRK12464.1"/>
    <property type="match status" value="1"/>
</dbReference>
<dbReference type="HAMAP" id="MF_00183">
    <property type="entry name" value="DXP_reductoisom"/>
    <property type="match status" value="1"/>
</dbReference>
<evidence type="ECO:0000256" key="11">
    <source>
        <dbReference type="ARBA" id="ARBA00048543"/>
    </source>
</evidence>
<dbReference type="EC" id="1.1.1.267" evidence="5"/>
<dbReference type="EMBL" id="NSIT01000093">
    <property type="protein sequence ID" value="PJE79131.1"/>
    <property type="molecule type" value="Genomic_DNA"/>
</dbReference>
<feature type="domain" description="DXP reductoisomerase C-terminal" evidence="14">
    <location>
        <begin position="266"/>
        <end position="382"/>
    </location>
</feature>
<evidence type="ECO:0000256" key="5">
    <source>
        <dbReference type="ARBA" id="ARBA00012366"/>
    </source>
</evidence>
<evidence type="ECO:0000256" key="7">
    <source>
        <dbReference type="ARBA" id="ARBA00022857"/>
    </source>
</evidence>
<proteinExistence type="inferred from homology"/>
<accession>A0A2H9T7C7</accession>
<dbReference type="PIRSF" id="PIRSF006205">
    <property type="entry name" value="Dxp_reductismrs"/>
    <property type="match status" value="1"/>
</dbReference>
<evidence type="ECO:0000256" key="8">
    <source>
        <dbReference type="ARBA" id="ARBA00023002"/>
    </source>
</evidence>
<gene>
    <name evidence="15" type="primary">dxr</name>
    <name evidence="15" type="ORF">CI610_01913</name>
</gene>
<keyword evidence="7" id="KW-0521">NADP</keyword>
<dbReference type="InterPro" id="IPR003821">
    <property type="entry name" value="DXP_reductoisomerase"/>
</dbReference>
<dbReference type="NCBIfam" id="NF003938">
    <property type="entry name" value="PRK05447.1-1"/>
    <property type="match status" value="1"/>
</dbReference>
<feature type="domain" description="1-deoxy-D-xylulose 5-phosphate reductoisomerase N-terminal" evidence="12">
    <location>
        <begin position="4"/>
        <end position="132"/>
    </location>
</feature>
<dbReference type="Gene3D" id="1.10.1740.10">
    <property type="match status" value="1"/>
</dbReference>
<organism evidence="15">
    <name type="scientific">invertebrate metagenome</name>
    <dbReference type="NCBI Taxonomy" id="1711999"/>
    <lineage>
        <taxon>unclassified sequences</taxon>
        <taxon>metagenomes</taxon>
        <taxon>organismal metagenomes</taxon>
    </lineage>
</organism>
<keyword evidence="6" id="KW-0479">Metal-binding</keyword>
<comment type="pathway">
    <text evidence="3">Isoprenoid biosynthesis; isopentenyl diphosphate biosynthesis via DXP pathway; isopentenyl diphosphate from 1-deoxy-D-xylulose 5-phosphate: step 1/6.</text>
</comment>
<dbReference type="NCBIfam" id="TIGR00243">
    <property type="entry name" value="Dxr"/>
    <property type="match status" value="1"/>
</dbReference>
<evidence type="ECO:0000256" key="1">
    <source>
        <dbReference type="ARBA" id="ARBA00001936"/>
    </source>
</evidence>
<dbReference type="Pfam" id="PF13288">
    <property type="entry name" value="DXPR_C"/>
    <property type="match status" value="1"/>
</dbReference>
<evidence type="ECO:0000256" key="2">
    <source>
        <dbReference type="ARBA" id="ARBA00001946"/>
    </source>
</evidence>
<keyword evidence="9" id="KW-0464">Manganese</keyword>
<dbReference type="InterPro" id="IPR036169">
    <property type="entry name" value="DXPR_C_sf"/>
</dbReference>
<dbReference type="Pfam" id="PF02670">
    <property type="entry name" value="DXP_reductoisom"/>
    <property type="match status" value="1"/>
</dbReference>
<dbReference type="InterPro" id="IPR013512">
    <property type="entry name" value="DXP_reductoisomerase_N"/>
</dbReference>
<dbReference type="SUPFAM" id="SSF55347">
    <property type="entry name" value="Glyceraldehyde-3-phosphate dehydrogenase-like, C-terminal domain"/>
    <property type="match status" value="1"/>
</dbReference>
<evidence type="ECO:0000256" key="9">
    <source>
        <dbReference type="ARBA" id="ARBA00023211"/>
    </source>
</evidence>
<dbReference type="GO" id="GO:0030145">
    <property type="term" value="F:manganese ion binding"/>
    <property type="evidence" value="ECO:0007669"/>
    <property type="project" value="TreeGrafter"/>
</dbReference>
<dbReference type="GO" id="GO:0030604">
    <property type="term" value="F:1-deoxy-D-xylulose-5-phosphate reductoisomerase activity"/>
    <property type="evidence" value="ECO:0007669"/>
    <property type="project" value="UniProtKB-EC"/>
</dbReference>
<dbReference type="PANTHER" id="PTHR30525">
    <property type="entry name" value="1-DEOXY-D-XYLULOSE 5-PHOSPHATE REDUCTOISOMERASE"/>
    <property type="match status" value="1"/>
</dbReference>
<keyword evidence="8 15" id="KW-0560">Oxidoreductase</keyword>
<dbReference type="UniPathway" id="UPA00056">
    <property type="reaction ID" value="UER00092"/>
</dbReference>
<comment type="similarity">
    <text evidence="4">Belongs to the DXR family.</text>
</comment>
<dbReference type="InterPro" id="IPR013644">
    <property type="entry name" value="DXP_reductoisomerase_C"/>
</dbReference>
<name>A0A2H9T7C7_9ZZZZ</name>
<dbReference type="Pfam" id="PF08436">
    <property type="entry name" value="DXP_redisom_C"/>
    <property type="match status" value="1"/>
</dbReference>
<comment type="catalytic activity">
    <reaction evidence="11">
        <text>2-C-methyl-D-erythritol 4-phosphate + NADP(+) = 1-deoxy-D-xylulose 5-phosphate + NADPH + H(+)</text>
        <dbReference type="Rhea" id="RHEA:13717"/>
        <dbReference type="ChEBI" id="CHEBI:15378"/>
        <dbReference type="ChEBI" id="CHEBI:57783"/>
        <dbReference type="ChEBI" id="CHEBI:57792"/>
        <dbReference type="ChEBI" id="CHEBI:58262"/>
        <dbReference type="ChEBI" id="CHEBI:58349"/>
        <dbReference type="EC" id="1.1.1.267"/>
    </reaction>
    <physiologicalReaction direction="right-to-left" evidence="11">
        <dbReference type="Rhea" id="RHEA:13719"/>
    </physiologicalReaction>
</comment>
<dbReference type="GO" id="GO:0051484">
    <property type="term" value="P:isopentenyl diphosphate biosynthetic process, methylerythritol 4-phosphate pathway involved in terpenoid biosynthetic process"/>
    <property type="evidence" value="ECO:0007669"/>
    <property type="project" value="TreeGrafter"/>
</dbReference>
<evidence type="ECO:0000256" key="10">
    <source>
        <dbReference type="ARBA" id="ARBA00023229"/>
    </source>
</evidence>
<evidence type="ECO:0000256" key="4">
    <source>
        <dbReference type="ARBA" id="ARBA00006825"/>
    </source>
</evidence>
<protein>
    <recommendedName>
        <fullName evidence="5">1-deoxy-D-xylulose-5-phosphate reductoisomerase</fullName>
        <ecNumber evidence="5">1.1.1.267</ecNumber>
    </recommendedName>
</protein>
<keyword evidence="15" id="KW-0413">Isomerase</keyword>
<comment type="cofactor">
    <cofactor evidence="1">
        <name>Mn(2+)</name>
        <dbReference type="ChEBI" id="CHEBI:29035"/>
    </cofactor>
</comment>
<dbReference type="GO" id="GO:0016853">
    <property type="term" value="F:isomerase activity"/>
    <property type="evidence" value="ECO:0007669"/>
    <property type="project" value="UniProtKB-KW"/>
</dbReference>
<dbReference type="SUPFAM" id="SSF69055">
    <property type="entry name" value="1-deoxy-D-xylulose-5-phosphate reductoisomerase, C-terminal domain"/>
    <property type="match status" value="1"/>
</dbReference>
<dbReference type="AlphaFoldDB" id="A0A2H9T7C7"/>
<dbReference type="GO" id="GO:0070402">
    <property type="term" value="F:NADPH binding"/>
    <property type="evidence" value="ECO:0007669"/>
    <property type="project" value="InterPro"/>
</dbReference>
<feature type="domain" description="1-deoxy-D-xylulose 5-phosphate reductoisomerase C-terminal" evidence="13">
    <location>
        <begin position="146"/>
        <end position="234"/>
    </location>
</feature>
<evidence type="ECO:0000259" key="12">
    <source>
        <dbReference type="Pfam" id="PF02670"/>
    </source>
</evidence>
<comment type="cofactor">
    <cofactor evidence="2">
        <name>Mg(2+)</name>
        <dbReference type="ChEBI" id="CHEBI:18420"/>
    </cofactor>
</comment>
<evidence type="ECO:0000259" key="13">
    <source>
        <dbReference type="Pfam" id="PF08436"/>
    </source>
</evidence>
<evidence type="ECO:0000256" key="6">
    <source>
        <dbReference type="ARBA" id="ARBA00022723"/>
    </source>
</evidence>
<dbReference type="InterPro" id="IPR026877">
    <property type="entry name" value="DXPR_C"/>
</dbReference>
<dbReference type="Gene3D" id="3.40.50.720">
    <property type="entry name" value="NAD(P)-binding Rossmann-like Domain"/>
    <property type="match status" value="1"/>
</dbReference>
<evidence type="ECO:0000256" key="3">
    <source>
        <dbReference type="ARBA" id="ARBA00005094"/>
    </source>
</evidence>
<dbReference type="InterPro" id="IPR036291">
    <property type="entry name" value="NAD(P)-bd_dom_sf"/>
</dbReference>
<evidence type="ECO:0000259" key="14">
    <source>
        <dbReference type="Pfam" id="PF13288"/>
    </source>
</evidence>
<dbReference type="PANTHER" id="PTHR30525:SF0">
    <property type="entry name" value="1-DEOXY-D-XYLULOSE 5-PHOSPHATE REDUCTOISOMERASE, CHLOROPLASTIC"/>
    <property type="match status" value="1"/>
</dbReference>
<keyword evidence="10" id="KW-0414">Isoprene biosynthesis</keyword>
<comment type="caution">
    <text evidence="15">The sequence shown here is derived from an EMBL/GenBank/DDBJ whole genome shotgun (WGS) entry which is preliminary data.</text>
</comment>
<evidence type="ECO:0000313" key="15">
    <source>
        <dbReference type="EMBL" id="PJE79131.1"/>
    </source>
</evidence>
<dbReference type="FunFam" id="3.40.50.720:FF:000045">
    <property type="entry name" value="1-deoxy-D-xylulose 5-phosphate reductoisomerase"/>
    <property type="match status" value="1"/>
</dbReference>
<reference evidence="15" key="1">
    <citation type="journal article" date="2017" name="Appl. Environ. Microbiol.">
        <title>Molecular characterization of an Endozoicomonas-like organism causing infection in king scallop Pecten maximus L.</title>
        <authorList>
            <person name="Cano I."/>
            <person name="van Aerle R."/>
            <person name="Ross S."/>
            <person name="Verner-Jeffreys D.W."/>
            <person name="Paley R.K."/>
            <person name="Rimmer G."/>
            <person name="Ryder D."/>
            <person name="Hooper P."/>
            <person name="Stone D."/>
            <person name="Feist S.W."/>
        </authorList>
    </citation>
    <scope>NUCLEOTIDE SEQUENCE</scope>
</reference>